<feature type="transmembrane region" description="Helical" evidence="7">
    <location>
        <begin position="148"/>
        <end position="165"/>
    </location>
</feature>
<evidence type="ECO:0000256" key="2">
    <source>
        <dbReference type="ARBA" id="ARBA00009425"/>
    </source>
</evidence>
<evidence type="ECO:0000256" key="6">
    <source>
        <dbReference type="ARBA" id="ARBA00023136"/>
    </source>
</evidence>
<comment type="subcellular location">
    <subcellularLocation>
        <location evidence="1">Cell membrane</location>
        <topology evidence="1">Multi-pass membrane protein</topology>
    </subcellularLocation>
</comment>
<dbReference type="Pfam" id="PF04039">
    <property type="entry name" value="MnhB"/>
    <property type="match status" value="1"/>
</dbReference>
<evidence type="ECO:0000256" key="3">
    <source>
        <dbReference type="ARBA" id="ARBA00022475"/>
    </source>
</evidence>
<feature type="domain" description="MrpA C-terminal/MbhD" evidence="9">
    <location>
        <begin position="11"/>
        <end position="76"/>
    </location>
</feature>
<dbReference type="OrthoDB" id="4962908at2"/>
<dbReference type="InterPro" id="IPR007182">
    <property type="entry name" value="MnhB"/>
</dbReference>
<dbReference type="Pfam" id="PF13244">
    <property type="entry name" value="MbhD"/>
    <property type="match status" value="1"/>
</dbReference>
<feature type="transmembrane region" description="Helical" evidence="7">
    <location>
        <begin position="29"/>
        <end position="45"/>
    </location>
</feature>
<protein>
    <submittedName>
        <fullName evidence="10">DUF4040 domain-containing protein</fullName>
    </submittedName>
</protein>
<evidence type="ECO:0000256" key="5">
    <source>
        <dbReference type="ARBA" id="ARBA00022989"/>
    </source>
</evidence>
<keyword evidence="6 7" id="KW-0472">Membrane</keyword>
<evidence type="ECO:0000313" key="10">
    <source>
        <dbReference type="EMBL" id="TFZ04192.1"/>
    </source>
</evidence>
<keyword evidence="11" id="KW-1185">Reference proteome</keyword>
<dbReference type="PANTHER" id="PTHR33932:SF4">
    <property type="entry name" value="NA(+)_H(+) ANTIPORTER SUBUNIT B"/>
    <property type="match status" value="1"/>
</dbReference>
<comment type="caution">
    <text evidence="10">The sequence shown here is derived from an EMBL/GenBank/DDBJ whole genome shotgun (WGS) entry which is preliminary data.</text>
</comment>
<gene>
    <name evidence="10" type="ORF">EZ242_00020</name>
</gene>
<comment type="similarity">
    <text evidence="2">Belongs to the CPA3 antiporters (TC 2.A.63) subunit B family.</text>
</comment>
<dbReference type="GO" id="GO:0005886">
    <property type="term" value="C:plasma membrane"/>
    <property type="evidence" value="ECO:0007669"/>
    <property type="project" value="UniProtKB-SubCell"/>
</dbReference>
<organism evidence="10 11">
    <name type="scientific">Ramlibacter rhizophilus</name>
    <dbReference type="NCBI Taxonomy" id="1781167"/>
    <lineage>
        <taxon>Bacteria</taxon>
        <taxon>Pseudomonadati</taxon>
        <taxon>Pseudomonadota</taxon>
        <taxon>Betaproteobacteria</taxon>
        <taxon>Burkholderiales</taxon>
        <taxon>Comamonadaceae</taxon>
        <taxon>Ramlibacter</taxon>
    </lineage>
</organism>
<dbReference type="RefSeq" id="WP_135283074.1">
    <property type="nucleotide sequence ID" value="NZ_SMLL01000001.1"/>
</dbReference>
<evidence type="ECO:0000259" key="8">
    <source>
        <dbReference type="Pfam" id="PF04039"/>
    </source>
</evidence>
<keyword evidence="4 7" id="KW-0812">Transmembrane</keyword>
<evidence type="ECO:0000259" key="9">
    <source>
        <dbReference type="Pfam" id="PF13244"/>
    </source>
</evidence>
<evidence type="ECO:0000313" key="11">
    <source>
        <dbReference type="Proteomes" id="UP000297564"/>
    </source>
</evidence>
<feature type="transmembrane region" description="Helical" evidence="7">
    <location>
        <begin position="245"/>
        <end position="264"/>
    </location>
</feature>
<feature type="transmembrane region" description="Helical" evidence="7">
    <location>
        <begin position="52"/>
        <end position="72"/>
    </location>
</feature>
<reference evidence="10 11" key="1">
    <citation type="submission" date="2019-03" db="EMBL/GenBank/DDBJ databases">
        <title>Ramlibacter rhizophilus CCTCC AB2015357, whole genome shotgun sequence.</title>
        <authorList>
            <person name="Zhang X."/>
            <person name="Feng G."/>
            <person name="Zhu H."/>
        </authorList>
    </citation>
    <scope>NUCLEOTIDE SEQUENCE [LARGE SCALE GENOMIC DNA]</scope>
    <source>
        <strain evidence="10 11">CCTCC AB2015357</strain>
    </source>
</reference>
<proteinExistence type="inferred from homology"/>
<name>A0A4Z0BZU0_9BURK</name>
<dbReference type="Proteomes" id="UP000297564">
    <property type="component" value="Unassembled WGS sequence"/>
</dbReference>
<dbReference type="InterPro" id="IPR050622">
    <property type="entry name" value="CPA3_antiporter_subunitB"/>
</dbReference>
<feature type="transmembrane region" description="Helical" evidence="7">
    <location>
        <begin position="185"/>
        <end position="209"/>
    </location>
</feature>
<evidence type="ECO:0000256" key="7">
    <source>
        <dbReference type="SAM" id="Phobius"/>
    </source>
</evidence>
<feature type="transmembrane region" description="Helical" evidence="7">
    <location>
        <begin position="215"/>
        <end position="233"/>
    </location>
</feature>
<accession>A0A4Z0BZU0</accession>
<dbReference type="AlphaFoldDB" id="A0A4Z0BZU0"/>
<dbReference type="EMBL" id="SMLL01000001">
    <property type="protein sequence ID" value="TFZ04192.1"/>
    <property type="molecule type" value="Genomic_DNA"/>
</dbReference>
<feature type="transmembrane region" description="Helical" evidence="7">
    <location>
        <begin position="276"/>
        <end position="301"/>
    </location>
</feature>
<feature type="domain" description="Na+/H+ antiporter MnhB subunit-related protein" evidence="8">
    <location>
        <begin position="188"/>
        <end position="298"/>
    </location>
</feature>
<dbReference type="PANTHER" id="PTHR33932">
    <property type="entry name" value="NA(+)/H(+) ANTIPORTER SUBUNIT B"/>
    <property type="match status" value="1"/>
</dbReference>
<evidence type="ECO:0000256" key="4">
    <source>
        <dbReference type="ARBA" id="ARBA00022692"/>
    </source>
</evidence>
<keyword evidence="5 7" id="KW-1133">Transmembrane helix</keyword>
<feature type="transmembrane region" description="Helical" evidence="7">
    <location>
        <begin position="92"/>
        <end position="110"/>
    </location>
</feature>
<sequence>MSLAFDALLCLLLLAVALGAVLARETYAVVMLFMVLGLFAAVAWVRLGAVDVALAEAAIGAGLTGVLLVRAAARLPTTPDRTPWRVAAPRRALGAVLALGVFGALAAFVLDPPATSGLAGPVRAQLGATGVSHPVTAVLLDFRGYDTLLETVVLLMALVGAWSLCADRDWGQRPGHEEHARAQGLLVSFARVLPPLALLVALHLFWAGATGPGGAFQAGTVLAAVALLVALAGQGAPAGVTDWRLRLAAVFGPALFLLFAAGALPSGGFLDFPQPLAKAAVLVIEAGLTASIAATLALLVLGAPARRA</sequence>
<keyword evidence="3" id="KW-1003">Cell membrane</keyword>
<dbReference type="InterPro" id="IPR025383">
    <property type="entry name" value="MrpA_C/MbhD"/>
</dbReference>
<evidence type="ECO:0000256" key="1">
    <source>
        <dbReference type="ARBA" id="ARBA00004651"/>
    </source>
</evidence>